<feature type="transmembrane region" description="Helical" evidence="1">
    <location>
        <begin position="12"/>
        <end position="30"/>
    </location>
</feature>
<keyword evidence="1" id="KW-0472">Membrane</keyword>
<dbReference type="EMBL" id="FOGC01000003">
    <property type="protein sequence ID" value="SEQ49947.1"/>
    <property type="molecule type" value="Genomic_DNA"/>
</dbReference>
<dbReference type="AlphaFoldDB" id="A0A1H9GIP2"/>
<name>A0A1H9GIP2_9GAMM</name>
<protein>
    <recommendedName>
        <fullName evidence="4">DUF2583 domain-containing protein</fullName>
    </recommendedName>
</protein>
<dbReference type="RefSeq" id="WP_092674024.1">
    <property type="nucleotide sequence ID" value="NZ_FOGC01000003.1"/>
</dbReference>
<keyword evidence="1" id="KW-1133">Transmembrane helix</keyword>
<organism evidence="2 3">
    <name type="scientific">Rosenbergiella nectarea</name>
    <dbReference type="NCBI Taxonomy" id="988801"/>
    <lineage>
        <taxon>Bacteria</taxon>
        <taxon>Pseudomonadati</taxon>
        <taxon>Pseudomonadota</taxon>
        <taxon>Gammaproteobacteria</taxon>
        <taxon>Enterobacterales</taxon>
        <taxon>Erwiniaceae</taxon>
        <taxon>Rosenbergiella</taxon>
    </lineage>
</organism>
<evidence type="ECO:0008006" key="4">
    <source>
        <dbReference type="Google" id="ProtNLM"/>
    </source>
</evidence>
<dbReference type="InterPro" id="IPR019698">
    <property type="entry name" value="DUF2583"/>
</dbReference>
<dbReference type="Pfam" id="PF10762">
    <property type="entry name" value="DUF2583"/>
    <property type="match status" value="1"/>
</dbReference>
<keyword evidence="1" id="KW-0812">Transmembrane</keyword>
<gene>
    <name evidence="2" type="ORF">SAMN05216522_103230</name>
</gene>
<keyword evidence="3" id="KW-1185">Reference proteome</keyword>
<dbReference type="Proteomes" id="UP000242515">
    <property type="component" value="Unassembled WGS sequence"/>
</dbReference>
<dbReference type="STRING" id="988801.SAMN05216522_103230"/>
<evidence type="ECO:0000256" key="1">
    <source>
        <dbReference type="SAM" id="Phobius"/>
    </source>
</evidence>
<dbReference type="OrthoDB" id="6494670at2"/>
<feature type="transmembrane region" description="Helical" evidence="1">
    <location>
        <begin position="42"/>
        <end position="59"/>
    </location>
</feature>
<sequence length="89" mass="10038">MKRVHTSLLGNSLMVVGLVLSVSSLLIALLSQAQGSIFTESWATGSVLGIFLGAFFWLMGAQISGREKVCEKYYLLRFHQRHPHRRRHP</sequence>
<reference evidence="3" key="1">
    <citation type="submission" date="2016-10" db="EMBL/GenBank/DDBJ databases">
        <authorList>
            <person name="Varghese N."/>
            <person name="Submissions S."/>
        </authorList>
    </citation>
    <scope>NUCLEOTIDE SEQUENCE [LARGE SCALE GENOMIC DNA]</scope>
    <source>
        <strain evidence="3">8N4</strain>
    </source>
</reference>
<proteinExistence type="predicted"/>
<evidence type="ECO:0000313" key="2">
    <source>
        <dbReference type="EMBL" id="SEQ49947.1"/>
    </source>
</evidence>
<accession>A0A1H9GIP2</accession>
<evidence type="ECO:0000313" key="3">
    <source>
        <dbReference type="Proteomes" id="UP000242515"/>
    </source>
</evidence>